<dbReference type="Pfam" id="PF01068">
    <property type="entry name" value="DNA_ligase_A_M"/>
    <property type="match status" value="1"/>
</dbReference>
<evidence type="ECO:0000259" key="6">
    <source>
        <dbReference type="Pfam" id="PF01068"/>
    </source>
</evidence>
<dbReference type="PROSITE" id="PS00333">
    <property type="entry name" value="DNA_LIGASE_A2"/>
    <property type="match status" value="1"/>
</dbReference>
<name>A0A3N4I9N9_ASCIM</name>
<gene>
    <name evidence="8" type="ORF">BJ508DRAFT_212016</name>
</gene>
<evidence type="ECO:0000256" key="1">
    <source>
        <dbReference type="ARBA" id="ARBA00001968"/>
    </source>
</evidence>
<dbReference type="AlphaFoldDB" id="A0A3N4I9N9"/>
<evidence type="ECO:0000256" key="4">
    <source>
        <dbReference type="ARBA" id="ARBA00022763"/>
    </source>
</evidence>
<keyword evidence="4" id="KW-0227">DNA damage</keyword>
<dbReference type="SUPFAM" id="SSF56091">
    <property type="entry name" value="DNA ligase/mRNA capping enzyme, catalytic domain"/>
    <property type="match status" value="1"/>
</dbReference>
<dbReference type="Gene3D" id="2.40.50.140">
    <property type="entry name" value="Nucleic acid-binding proteins"/>
    <property type="match status" value="1"/>
</dbReference>
<organism evidence="8 9">
    <name type="scientific">Ascobolus immersus RN42</name>
    <dbReference type="NCBI Taxonomy" id="1160509"/>
    <lineage>
        <taxon>Eukaryota</taxon>
        <taxon>Fungi</taxon>
        <taxon>Dikarya</taxon>
        <taxon>Ascomycota</taxon>
        <taxon>Pezizomycotina</taxon>
        <taxon>Pezizomycetes</taxon>
        <taxon>Pezizales</taxon>
        <taxon>Ascobolaceae</taxon>
        <taxon>Ascobolus</taxon>
    </lineage>
</organism>
<dbReference type="EMBL" id="ML119711">
    <property type="protein sequence ID" value="RPA78484.1"/>
    <property type="molecule type" value="Genomic_DNA"/>
</dbReference>
<evidence type="ECO:0000313" key="9">
    <source>
        <dbReference type="Proteomes" id="UP000275078"/>
    </source>
</evidence>
<dbReference type="GO" id="GO:0006310">
    <property type="term" value="P:DNA recombination"/>
    <property type="evidence" value="ECO:0007669"/>
    <property type="project" value="InterPro"/>
</dbReference>
<sequence length="250" mass="28108">MSEKLDGVRAIWTGSTFLSRLGNPFYAPAWFTKKLPKDRVLDGELFTARGDFQKCVSIVRTQDNPDAWKFTVSYRVFDIPSERNLSFEDRMKSLKKLFEFINGPDGLRTPWLRLVDHEICKNKAHLIEKLDEMGRLGGEGMMIREPGSLYEEGRSKTLLKVKRFLDCDAIVRGHEQGQGRNAGVCGALRCEMLTGVGGKPNGVFFKCGSGLTDKLRSKPPKIGSVIIVKYQELSKSGNPRFPTFQGVRAD</sequence>
<dbReference type="Gene3D" id="3.30.1490.70">
    <property type="match status" value="1"/>
</dbReference>
<feature type="domain" description="ATP-dependent DNA ligase family profile" evidence="6">
    <location>
        <begin position="3"/>
        <end position="162"/>
    </location>
</feature>
<dbReference type="GO" id="GO:0006260">
    <property type="term" value="P:DNA replication"/>
    <property type="evidence" value="ECO:0007669"/>
    <property type="project" value="UniProtKB-KW"/>
</dbReference>
<dbReference type="InterPro" id="IPR012310">
    <property type="entry name" value="DNA_ligase_ATP-dep_cent"/>
</dbReference>
<proteinExistence type="predicted"/>
<accession>A0A3N4I9N9</accession>
<dbReference type="OrthoDB" id="411785at2759"/>
<dbReference type="SUPFAM" id="SSF50249">
    <property type="entry name" value="Nucleic acid-binding proteins"/>
    <property type="match status" value="1"/>
</dbReference>
<protein>
    <submittedName>
        <fullName evidence="8">DNA ligase/mRNA capping enzyme</fullName>
    </submittedName>
</protein>
<dbReference type="InterPro" id="IPR012340">
    <property type="entry name" value="NA-bd_OB-fold"/>
</dbReference>
<dbReference type="STRING" id="1160509.A0A3N4I9N9"/>
<evidence type="ECO:0000256" key="2">
    <source>
        <dbReference type="ARBA" id="ARBA00022598"/>
    </source>
</evidence>
<feature type="domain" description="DNA ligase OB-like" evidence="7">
    <location>
        <begin position="176"/>
        <end position="248"/>
    </location>
</feature>
<dbReference type="GO" id="GO:0006281">
    <property type="term" value="P:DNA repair"/>
    <property type="evidence" value="ECO:0007669"/>
    <property type="project" value="UniProtKB-KW"/>
</dbReference>
<evidence type="ECO:0000259" key="7">
    <source>
        <dbReference type="Pfam" id="PF14743"/>
    </source>
</evidence>
<keyword evidence="3" id="KW-0235">DNA replication</keyword>
<evidence type="ECO:0000313" key="8">
    <source>
        <dbReference type="EMBL" id="RPA78484.1"/>
    </source>
</evidence>
<dbReference type="Proteomes" id="UP000275078">
    <property type="component" value="Unassembled WGS sequence"/>
</dbReference>
<dbReference type="Pfam" id="PF14743">
    <property type="entry name" value="DNA_ligase_OB_2"/>
    <property type="match status" value="1"/>
</dbReference>
<dbReference type="Gene3D" id="3.30.470.30">
    <property type="entry name" value="DNA ligase/mRNA capping enzyme"/>
    <property type="match status" value="1"/>
</dbReference>
<dbReference type="GO" id="GO:0003910">
    <property type="term" value="F:DNA ligase (ATP) activity"/>
    <property type="evidence" value="ECO:0007669"/>
    <property type="project" value="InterPro"/>
</dbReference>
<dbReference type="InterPro" id="IPR029319">
    <property type="entry name" value="DNA_ligase_OB"/>
</dbReference>
<dbReference type="PANTHER" id="PTHR47810:SF1">
    <property type="entry name" value="DNA LIGASE B"/>
    <property type="match status" value="1"/>
</dbReference>
<evidence type="ECO:0000256" key="3">
    <source>
        <dbReference type="ARBA" id="ARBA00022705"/>
    </source>
</evidence>
<keyword evidence="2 8" id="KW-0436">Ligase</keyword>
<keyword evidence="5" id="KW-0234">DNA repair</keyword>
<dbReference type="CDD" id="cd07896">
    <property type="entry name" value="Adenylation_kDNA_ligase_like"/>
    <property type="match status" value="1"/>
</dbReference>
<dbReference type="InterPro" id="IPR050326">
    <property type="entry name" value="NAD_dep_DNA_ligaseB"/>
</dbReference>
<reference evidence="8 9" key="1">
    <citation type="journal article" date="2018" name="Nat. Ecol. Evol.">
        <title>Pezizomycetes genomes reveal the molecular basis of ectomycorrhizal truffle lifestyle.</title>
        <authorList>
            <person name="Murat C."/>
            <person name="Payen T."/>
            <person name="Noel B."/>
            <person name="Kuo A."/>
            <person name="Morin E."/>
            <person name="Chen J."/>
            <person name="Kohler A."/>
            <person name="Krizsan K."/>
            <person name="Balestrini R."/>
            <person name="Da Silva C."/>
            <person name="Montanini B."/>
            <person name="Hainaut M."/>
            <person name="Levati E."/>
            <person name="Barry K.W."/>
            <person name="Belfiori B."/>
            <person name="Cichocki N."/>
            <person name="Clum A."/>
            <person name="Dockter R.B."/>
            <person name="Fauchery L."/>
            <person name="Guy J."/>
            <person name="Iotti M."/>
            <person name="Le Tacon F."/>
            <person name="Lindquist E.A."/>
            <person name="Lipzen A."/>
            <person name="Malagnac F."/>
            <person name="Mello A."/>
            <person name="Molinier V."/>
            <person name="Miyauchi S."/>
            <person name="Poulain J."/>
            <person name="Riccioni C."/>
            <person name="Rubini A."/>
            <person name="Sitrit Y."/>
            <person name="Splivallo R."/>
            <person name="Traeger S."/>
            <person name="Wang M."/>
            <person name="Zifcakova L."/>
            <person name="Wipf D."/>
            <person name="Zambonelli A."/>
            <person name="Paolocci F."/>
            <person name="Nowrousian M."/>
            <person name="Ottonello S."/>
            <person name="Baldrian P."/>
            <person name="Spatafora J.W."/>
            <person name="Henrissat B."/>
            <person name="Nagy L.G."/>
            <person name="Aury J.M."/>
            <person name="Wincker P."/>
            <person name="Grigoriev I.V."/>
            <person name="Bonfante P."/>
            <person name="Martin F.M."/>
        </authorList>
    </citation>
    <scope>NUCLEOTIDE SEQUENCE [LARGE SCALE GENOMIC DNA]</scope>
    <source>
        <strain evidence="8 9">RN42</strain>
    </source>
</reference>
<comment type="cofactor">
    <cofactor evidence="1">
        <name>a divalent metal cation</name>
        <dbReference type="ChEBI" id="CHEBI:60240"/>
    </cofactor>
</comment>
<evidence type="ECO:0000256" key="5">
    <source>
        <dbReference type="ARBA" id="ARBA00023204"/>
    </source>
</evidence>
<dbReference type="CDD" id="cd08041">
    <property type="entry name" value="OBF_kDNA_ligase_like"/>
    <property type="match status" value="1"/>
</dbReference>
<dbReference type="InterPro" id="IPR016059">
    <property type="entry name" value="DNA_ligase_ATP-dep_CS"/>
</dbReference>
<dbReference type="GO" id="GO:0005524">
    <property type="term" value="F:ATP binding"/>
    <property type="evidence" value="ECO:0007669"/>
    <property type="project" value="InterPro"/>
</dbReference>
<keyword evidence="9" id="KW-1185">Reference proteome</keyword>
<dbReference type="PANTHER" id="PTHR47810">
    <property type="entry name" value="DNA LIGASE"/>
    <property type="match status" value="1"/>
</dbReference>
<dbReference type="NCBIfam" id="NF006592">
    <property type="entry name" value="PRK09125.1"/>
    <property type="match status" value="1"/>
</dbReference>